<dbReference type="RefSeq" id="WP_055215563.1">
    <property type="nucleotide sequence ID" value="NZ_CZBU01000003.1"/>
</dbReference>
<proteinExistence type="predicted"/>
<protein>
    <submittedName>
        <fullName evidence="1">Uncharacterized protein</fullName>
    </submittedName>
</protein>
<gene>
    <name evidence="1" type="ORF">ERS852490_01407</name>
</gene>
<reference evidence="1 2" key="1">
    <citation type="submission" date="2015-09" db="EMBL/GenBank/DDBJ databases">
        <authorList>
            <consortium name="Pathogen Informatics"/>
        </authorList>
    </citation>
    <scope>NUCLEOTIDE SEQUENCE [LARGE SCALE GENOMIC DNA]</scope>
    <source>
        <strain evidence="1 2">2789STDY5834875</strain>
    </source>
</reference>
<dbReference type="Proteomes" id="UP000095621">
    <property type="component" value="Unassembled WGS sequence"/>
</dbReference>
<dbReference type="EMBL" id="CZBU01000003">
    <property type="protein sequence ID" value="CUQ77126.1"/>
    <property type="molecule type" value="Genomic_DNA"/>
</dbReference>
<evidence type="ECO:0000313" key="2">
    <source>
        <dbReference type="Proteomes" id="UP000095621"/>
    </source>
</evidence>
<evidence type="ECO:0000313" key="1">
    <source>
        <dbReference type="EMBL" id="CUQ77126.1"/>
    </source>
</evidence>
<organism evidence="1 2">
    <name type="scientific">Lachnospira eligens</name>
    <dbReference type="NCBI Taxonomy" id="39485"/>
    <lineage>
        <taxon>Bacteria</taxon>
        <taxon>Bacillati</taxon>
        <taxon>Bacillota</taxon>
        <taxon>Clostridia</taxon>
        <taxon>Lachnospirales</taxon>
        <taxon>Lachnospiraceae</taxon>
        <taxon>Lachnospira</taxon>
    </lineage>
</organism>
<sequence length="77" mass="8882">MEKKIKRIPVKDEMNGRLMLGRIALAYGEDVASKIKIICEISFNEPIYDFGTDKIVGVCSELKNWYLEFPEEINITN</sequence>
<dbReference type="AlphaFoldDB" id="A0A174YYV5"/>
<name>A0A174YYV5_9FIRM</name>
<accession>A0A174YYV5</accession>